<feature type="compositionally biased region" description="Polar residues" evidence="1">
    <location>
        <begin position="36"/>
        <end position="48"/>
    </location>
</feature>
<evidence type="ECO:0000313" key="3">
    <source>
        <dbReference type="EMBL" id="SMD19217.1"/>
    </source>
</evidence>
<feature type="signal peptide" evidence="2">
    <location>
        <begin position="1"/>
        <end position="15"/>
    </location>
</feature>
<feature type="chain" id="PRO_5038425603" description="DUF3558 domain-containing protein" evidence="2">
    <location>
        <begin position="16"/>
        <end position="191"/>
    </location>
</feature>
<evidence type="ECO:0000256" key="1">
    <source>
        <dbReference type="SAM" id="MobiDB-lite"/>
    </source>
</evidence>
<feature type="compositionally biased region" description="Low complexity" evidence="1">
    <location>
        <begin position="23"/>
        <end position="35"/>
    </location>
</feature>
<gene>
    <name evidence="3" type="ORF">SAMN05660733_05450</name>
</gene>
<reference evidence="4" key="1">
    <citation type="submission" date="2017-04" db="EMBL/GenBank/DDBJ databases">
        <authorList>
            <person name="Varghese N."/>
            <person name="Submissions S."/>
        </authorList>
    </citation>
    <scope>NUCLEOTIDE SEQUENCE [LARGE SCALE GENOMIC DNA]</scope>
    <source>
        <strain evidence="4">DSM 44073</strain>
    </source>
</reference>
<sequence>MTVLLSTALVSVALAGCTGNQTGGSPTTASPTGNGQTSSQPTSDGSDTGLSIAKFVSDPCSILTASQIATLGSVRAPQAGTAELGPNCVWNGQDVIKNSTYDISVTKDKNFEAQVENVKNNGVFVDKKLDGVRVISTDQTDGSISCLTSIQVSKTDSVTVQISSATDERATKKPCPEAERVAQLIITNLKG</sequence>
<accession>A0A1W2FB93</accession>
<dbReference type="RefSeq" id="WP_030481179.1">
    <property type="nucleotide sequence ID" value="NZ_FWYC01000013.1"/>
</dbReference>
<dbReference type="STRING" id="40571.SAMN05660733_05450"/>
<keyword evidence="4" id="KW-1185">Reference proteome</keyword>
<keyword evidence="2" id="KW-0732">Signal</keyword>
<protein>
    <recommendedName>
        <fullName evidence="5">DUF3558 domain-containing protein</fullName>
    </recommendedName>
</protein>
<dbReference type="eggNOG" id="ENOG5031VWP">
    <property type="taxonomic scope" value="Bacteria"/>
</dbReference>
<organism evidence="3 4">
    <name type="scientific">Lentzea albidocapillata</name>
    <dbReference type="NCBI Taxonomy" id="40571"/>
    <lineage>
        <taxon>Bacteria</taxon>
        <taxon>Bacillati</taxon>
        <taxon>Actinomycetota</taxon>
        <taxon>Actinomycetes</taxon>
        <taxon>Pseudonocardiales</taxon>
        <taxon>Pseudonocardiaceae</taxon>
        <taxon>Lentzea</taxon>
    </lineage>
</organism>
<dbReference type="OrthoDB" id="3697076at2"/>
<evidence type="ECO:0008006" key="5">
    <source>
        <dbReference type="Google" id="ProtNLM"/>
    </source>
</evidence>
<evidence type="ECO:0000256" key="2">
    <source>
        <dbReference type="SAM" id="SignalP"/>
    </source>
</evidence>
<name>A0A1W2FB93_9PSEU</name>
<dbReference type="EMBL" id="FWYC01000013">
    <property type="protein sequence ID" value="SMD19217.1"/>
    <property type="molecule type" value="Genomic_DNA"/>
</dbReference>
<proteinExistence type="predicted"/>
<feature type="region of interest" description="Disordered" evidence="1">
    <location>
        <begin position="20"/>
        <end position="48"/>
    </location>
</feature>
<dbReference type="Pfam" id="PF12079">
    <property type="entry name" value="DUF3558"/>
    <property type="match status" value="1"/>
</dbReference>
<dbReference type="InterPro" id="IPR024520">
    <property type="entry name" value="DUF3558"/>
</dbReference>
<evidence type="ECO:0000313" key="4">
    <source>
        <dbReference type="Proteomes" id="UP000192840"/>
    </source>
</evidence>
<dbReference type="Proteomes" id="UP000192840">
    <property type="component" value="Unassembled WGS sequence"/>
</dbReference>
<dbReference type="AlphaFoldDB" id="A0A1W2FB93"/>